<accession>A0A3N1D2S4</accession>
<gene>
    <name evidence="1" type="ORF">EDD29_5473</name>
</gene>
<evidence type="ECO:0000313" key="1">
    <source>
        <dbReference type="EMBL" id="ROO87829.1"/>
    </source>
</evidence>
<organism evidence="1 2">
    <name type="scientific">Actinocorallia herbida</name>
    <dbReference type="NCBI Taxonomy" id="58109"/>
    <lineage>
        <taxon>Bacteria</taxon>
        <taxon>Bacillati</taxon>
        <taxon>Actinomycetota</taxon>
        <taxon>Actinomycetes</taxon>
        <taxon>Streptosporangiales</taxon>
        <taxon>Thermomonosporaceae</taxon>
        <taxon>Actinocorallia</taxon>
    </lineage>
</organism>
<dbReference type="Proteomes" id="UP000272400">
    <property type="component" value="Unassembled WGS sequence"/>
</dbReference>
<dbReference type="AlphaFoldDB" id="A0A3N1D2S4"/>
<sequence length="89" mass="9909">MTYIVEETDAVLEALAHVPTDGLEGYLELRASLELAPWGGEPYNRSNPAAANSRTMSFADGRGLAWYLILEHEEDDQRRVVIVAMTWTG</sequence>
<protein>
    <submittedName>
        <fullName evidence="1">Uncharacterized protein</fullName>
    </submittedName>
</protein>
<dbReference type="EMBL" id="RJKE01000001">
    <property type="protein sequence ID" value="ROO87829.1"/>
    <property type="molecule type" value="Genomic_DNA"/>
</dbReference>
<name>A0A3N1D2S4_9ACTN</name>
<reference evidence="1 2" key="1">
    <citation type="submission" date="2018-11" db="EMBL/GenBank/DDBJ databases">
        <title>Sequencing the genomes of 1000 actinobacteria strains.</title>
        <authorList>
            <person name="Klenk H.-P."/>
        </authorList>
    </citation>
    <scope>NUCLEOTIDE SEQUENCE [LARGE SCALE GENOMIC DNA]</scope>
    <source>
        <strain evidence="1 2">DSM 44254</strain>
    </source>
</reference>
<proteinExistence type="predicted"/>
<dbReference type="RefSeq" id="WP_123667064.1">
    <property type="nucleotide sequence ID" value="NZ_RJKE01000001.1"/>
</dbReference>
<evidence type="ECO:0000313" key="2">
    <source>
        <dbReference type="Proteomes" id="UP000272400"/>
    </source>
</evidence>
<keyword evidence="2" id="KW-1185">Reference proteome</keyword>
<dbReference type="OrthoDB" id="3541030at2"/>
<comment type="caution">
    <text evidence="1">The sequence shown here is derived from an EMBL/GenBank/DDBJ whole genome shotgun (WGS) entry which is preliminary data.</text>
</comment>